<feature type="compositionally biased region" description="Basic residues" evidence="1">
    <location>
        <begin position="454"/>
        <end position="476"/>
    </location>
</feature>
<dbReference type="GeneID" id="87816799"/>
<feature type="compositionally biased region" description="Gly residues" evidence="1">
    <location>
        <begin position="137"/>
        <end position="151"/>
    </location>
</feature>
<reference evidence="2" key="1">
    <citation type="journal article" date="2023" name="Mol. Phylogenet. Evol.">
        <title>Genome-scale phylogeny and comparative genomics of the fungal order Sordariales.</title>
        <authorList>
            <person name="Hensen N."/>
            <person name="Bonometti L."/>
            <person name="Westerberg I."/>
            <person name="Brannstrom I.O."/>
            <person name="Guillou S."/>
            <person name="Cros-Aarteil S."/>
            <person name="Calhoun S."/>
            <person name="Haridas S."/>
            <person name="Kuo A."/>
            <person name="Mondo S."/>
            <person name="Pangilinan J."/>
            <person name="Riley R."/>
            <person name="LaButti K."/>
            <person name="Andreopoulos B."/>
            <person name="Lipzen A."/>
            <person name="Chen C."/>
            <person name="Yan M."/>
            <person name="Daum C."/>
            <person name="Ng V."/>
            <person name="Clum A."/>
            <person name="Steindorff A."/>
            <person name="Ohm R.A."/>
            <person name="Martin F."/>
            <person name="Silar P."/>
            <person name="Natvig D.O."/>
            <person name="Lalanne C."/>
            <person name="Gautier V."/>
            <person name="Ament-Velasquez S.L."/>
            <person name="Kruys A."/>
            <person name="Hutchinson M.I."/>
            <person name="Powell A.J."/>
            <person name="Barry K."/>
            <person name="Miller A.N."/>
            <person name="Grigoriev I.V."/>
            <person name="Debuchy R."/>
            <person name="Gladieux P."/>
            <person name="Hiltunen Thoren M."/>
            <person name="Johannesson H."/>
        </authorList>
    </citation>
    <scope>NUCLEOTIDE SEQUENCE</scope>
    <source>
        <strain evidence="2">CBS 141.50</strain>
    </source>
</reference>
<proteinExistence type="predicted"/>
<feature type="compositionally biased region" description="Polar residues" evidence="1">
    <location>
        <begin position="295"/>
        <end position="314"/>
    </location>
</feature>
<protein>
    <submittedName>
        <fullName evidence="2">Uncharacterized protein</fullName>
    </submittedName>
</protein>
<feature type="compositionally biased region" description="Basic and acidic residues" evidence="1">
    <location>
        <begin position="418"/>
        <end position="427"/>
    </location>
</feature>
<gene>
    <name evidence="2" type="ORF">C8A04DRAFT_27134</name>
</gene>
<feature type="compositionally biased region" description="Basic and acidic residues" evidence="1">
    <location>
        <begin position="520"/>
        <end position="534"/>
    </location>
</feature>
<keyword evidence="3" id="KW-1185">Reference proteome</keyword>
<feature type="compositionally biased region" description="Gly residues" evidence="1">
    <location>
        <begin position="256"/>
        <end position="268"/>
    </location>
</feature>
<accession>A0AAN6ZP57</accession>
<feature type="compositionally biased region" description="Polar residues" evidence="1">
    <location>
        <begin position="504"/>
        <end position="514"/>
    </location>
</feature>
<sequence length="1078" mass="111873">MAAIPGSYPDSIPPTPDETMQQQQQQQDYYGRRQRNKLHKPGDPRGQAYGDEHIPNLVPNPVSNPATQPRQQQPPLAQNPVVASRGPGDVVGGDTTAYSGDYLDQTKGHSSSNRAAVGDTTPTQQSENDHAGLGKAAVGGGFAAGVVGGGLAASKRDEHGNVGSEEQESGENSNYQLSGSERTPYWGSLPSKGGGVYNTVVGHGSQDDETRRQGPATEGVSGVSDVSGLTEHAQRGAAAAPGTTGERKSHWHTGAGVAGAAGLAGAGGAAALSGIPENEKQKQTAHAANADPQVGQHTGQRTVQHTQDPRTGTSPAAPGFLPETAAGDDARLAAAASRGTGTHLGSDAHTETGKPAHRAFPLTGPGHTTTTEERHQTEQRESSPSKYGTAAAGAAGLAAGAATAKYVGKRRSGSAAAADRDHTDRAGDSSPQRSSPPVEKTSSNEEEGSSPKGEKKHRILGLFHRRKESKNYKGHHHEKDDSHTSHHHANDGPESVKQQQQQQPETTGINTTPNRLRKPSSAERRRSPDYRDEQQQATNNSHNKEKSAAGAAAAAGAGAGAYGLWNHHRNQKSVGEKQQGEDITTGANDNSGSNNIGNNNNTLRGHQGLASAAAATGVAGPAADAGHRVEKVPAPLEHSRGVPASESVVPQSGVDRGSAGYSGFRGAGVNEPSGYNSTQNSGVPIDARQDTARGIDQTAQTSANSGGHGYGKYGAIAAGTAAAAAVPAAYEATKKREVSNPSHLADNTRQVANNTSNAAQTPGHYDTLATGMPSSVKHDQSAGESGLASGQNPAHGTTVRDITSARQAAPTPEYNVLPSGTASGVKVKPHSPHHSQTTDESSGIASSDVSRSTATRSGPGQTETRSQQEPQGHSQGHGKQYAAMGLGAAVVPAAAYTASSSLGGHQDREGQGQTQAQPQGGEGHGYDQYSHAQQFHQQQQPGQLHQQTQHLQQPQQQPFQPQFQHQQPYAQPQSQSQIPPQPQQQTARNPALAAATTSWTSNAGKSSGVPVPDYDRSVPPNTNASTAAGLAHQQQQGGFTQAQDYRVSQQGQHFTRCQHCGGENDISEHVQRLLGGKV</sequence>
<feature type="compositionally biased region" description="Polar residues" evidence="1">
    <location>
        <begin position="108"/>
        <end position="126"/>
    </location>
</feature>
<feature type="compositionally biased region" description="Polar residues" evidence="1">
    <location>
        <begin position="788"/>
        <end position="806"/>
    </location>
</feature>
<feature type="compositionally biased region" description="Low complexity" evidence="1">
    <location>
        <begin position="928"/>
        <end position="978"/>
    </location>
</feature>
<feature type="region of interest" description="Disordered" evidence="1">
    <location>
        <begin position="899"/>
        <end position="1047"/>
    </location>
</feature>
<feature type="compositionally biased region" description="Polar residues" evidence="1">
    <location>
        <begin position="995"/>
        <end position="1005"/>
    </location>
</feature>
<feature type="compositionally biased region" description="Low complexity" evidence="1">
    <location>
        <begin position="588"/>
        <end position="624"/>
    </location>
</feature>
<evidence type="ECO:0000313" key="2">
    <source>
        <dbReference type="EMBL" id="KAK4145133.1"/>
    </source>
</evidence>
<evidence type="ECO:0000313" key="3">
    <source>
        <dbReference type="Proteomes" id="UP001302676"/>
    </source>
</evidence>
<feature type="compositionally biased region" description="Polar residues" evidence="1">
    <location>
        <begin position="739"/>
        <end position="760"/>
    </location>
</feature>
<dbReference type="Proteomes" id="UP001302676">
    <property type="component" value="Unassembled WGS sequence"/>
</dbReference>
<feature type="compositionally biased region" description="Polar residues" evidence="1">
    <location>
        <begin position="673"/>
        <end position="682"/>
    </location>
</feature>
<feature type="compositionally biased region" description="Basic and acidic residues" evidence="1">
    <location>
        <begin position="370"/>
        <end position="383"/>
    </location>
</feature>
<feature type="compositionally biased region" description="Low complexity" evidence="1">
    <location>
        <begin position="324"/>
        <end position="341"/>
    </location>
</feature>
<feature type="compositionally biased region" description="Polar residues" evidence="1">
    <location>
        <begin position="834"/>
        <end position="874"/>
    </location>
</feature>
<dbReference type="RefSeq" id="XP_062638504.1">
    <property type="nucleotide sequence ID" value="XM_062780186.1"/>
</dbReference>
<dbReference type="AlphaFoldDB" id="A0AAN6ZP57"/>
<feature type="compositionally biased region" description="Basic and acidic residues" evidence="1">
    <location>
        <begin position="477"/>
        <end position="491"/>
    </location>
</feature>
<feature type="compositionally biased region" description="Low complexity" evidence="1">
    <location>
        <begin position="1027"/>
        <end position="1043"/>
    </location>
</feature>
<dbReference type="EMBL" id="MU853571">
    <property type="protein sequence ID" value="KAK4145133.1"/>
    <property type="molecule type" value="Genomic_DNA"/>
</dbReference>
<comment type="caution">
    <text evidence="2">The sequence shown here is derived from an EMBL/GenBank/DDBJ whole genome shotgun (WGS) entry which is preliminary data.</text>
</comment>
<feature type="compositionally biased region" description="Low complexity" evidence="1">
    <location>
        <begin position="388"/>
        <end position="404"/>
    </location>
</feature>
<feature type="region of interest" description="Disordered" evidence="1">
    <location>
        <begin position="730"/>
        <end position="880"/>
    </location>
</feature>
<feature type="region of interest" description="Disordered" evidence="1">
    <location>
        <begin position="1"/>
        <end position="710"/>
    </location>
</feature>
<reference evidence="2" key="2">
    <citation type="submission" date="2023-05" db="EMBL/GenBank/DDBJ databases">
        <authorList>
            <consortium name="Lawrence Berkeley National Laboratory"/>
            <person name="Steindorff A."/>
            <person name="Hensen N."/>
            <person name="Bonometti L."/>
            <person name="Westerberg I."/>
            <person name="Brannstrom I.O."/>
            <person name="Guillou S."/>
            <person name="Cros-Aarteil S."/>
            <person name="Calhoun S."/>
            <person name="Haridas S."/>
            <person name="Kuo A."/>
            <person name="Mondo S."/>
            <person name="Pangilinan J."/>
            <person name="Riley R."/>
            <person name="Labutti K."/>
            <person name="Andreopoulos B."/>
            <person name="Lipzen A."/>
            <person name="Chen C."/>
            <person name="Yanf M."/>
            <person name="Daum C."/>
            <person name="Ng V."/>
            <person name="Clum A."/>
            <person name="Ohm R."/>
            <person name="Martin F."/>
            <person name="Silar P."/>
            <person name="Natvig D."/>
            <person name="Lalanne C."/>
            <person name="Gautier V."/>
            <person name="Ament-Velasquez S.L."/>
            <person name="Kruys A."/>
            <person name="Hutchinson M.I."/>
            <person name="Powell A.J."/>
            <person name="Barry K."/>
            <person name="Miller A.N."/>
            <person name="Grigoriev I.V."/>
            <person name="Debuchy R."/>
            <person name="Gladieux P."/>
            <person name="Thoren M.H."/>
            <person name="Johannesson H."/>
        </authorList>
    </citation>
    <scope>NUCLEOTIDE SEQUENCE</scope>
    <source>
        <strain evidence="2">CBS 141.50</strain>
    </source>
</reference>
<feature type="compositionally biased region" description="Polar residues" evidence="1">
    <location>
        <begin position="61"/>
        <end position="76"/>
    </location>
</feature>
<name>A0AAN6ZP57_9PEZI</name>
<organism evidence="2 3">
    <name type="scientific">Dichotomopilus funicola</name>
    <dbReference type="NCBI Taxonomy" id="1934379"/>
    <lineage>
        <taxon>Eukaryota</taxon>
        <taxon>Fungi</taxon>
        <taxon>Dikarya</taxon>
        <taxon>Ascomycota</taxon>
        <taxon>Pezizomycotina</taxon>
        <taxon>Sordariomycetes</taxon>
        <taxon>Sordariomycetidae</taxon>
        <taxon>Sordariales</taxon>
        <taxon>Chaetomiaceae</taxon>
        <taxon>Dichotomopilus</taxon>
    </lineage>
</organism>
<evidence type="ECO:0000256" key="1">
    <source>
        <dbReference type="SAM" id="MobiDB-lite"/>
    </source>
</evidence>